<protein>
    <submittedName>
        <fullName evidence="1">Protease</fullName>
    </submittedName>
</protein>
<keyword evidence="1" id="KW-0378">Hydrolase</keyword>
<dbReference type="Pfam" id="PF01136">
    <property type="entry name" value="Peptidase_U32"/>
    <property type="match status" value="1"/>
</dbReference>
<dbReference type="EMBL" id="LQRC01000136">
    <property type="protein sequence ID" value="KXT71940.1"/>
    <property type="molecule type" value="Genomic_DNA"/>
</dbReference>
<dbReference type="InterPro" id="IPR058240">
    <property type="entry name" value="rSAM_sf"/>
</dbReference>
<gene>
    <name evidence="1" type="ORF">SGODD07_00913</name>
</gene>
<dbReference type="InterPro" id="IPR051454">
    <property type="entry name" value="RNA/ubiquinone_mod_enzymes"/>
</dbReference>
<organism evidence="1 2">
    <name type="scientific">Streptococcus gordonii</name>
    <dbReference type="NCBI Taxonomy" id="1302"/>
    <lineage>
        <taxon>Bacteria</taxon>
        <taxon>Bacillati</taxon>
        <taxon>Bacillota</taxon>
        <taxon>Bacilli</taxon>
        <taxon>Lactobacillales</taxon>
        <taxon>Streptococcaceae</taxon>
        <taxon>Streptococcus</taxon>
    </lineage>
</organism>
<accession>A0A139N7G6</accession>
<dbReference type="Proteomes" id="UP000070096">
    <property type="component" value="Unassembled WGS sequence"/>
</dbReference>
<evidence type="ECO:0000313" key="1">
    <source>
        <dbReference type="EMBL" id="KXT71940.1"/>
    </source>
</evidence>
<dbReference type="PATRIC" id="fig|1302.21.peg.1023"/>
<evidence type="ECO:0000313" key="2">
    <source>
        <dbReference type="Proteomes" id="UP000070096"/>
    </source>
</evidence>
<dbReference type="PANTHER" id="PTHR30217:SF12">
    <property type="entry name" value="U32 FAMILY PEPTIDASE"/>
    <property type="match status" value="1"/>
</dbReference>
<dbReference type="InterPro" id="IPR001539">
    <property type="entry name" value="Peptidase_U32"/>
</dbReference>
<dbReference type="RefSeq" id="WP_061411001.1">
    <property type="nucleotide sequence ID" value="NZ_JAJCOL010000006.1"/>
</dbReference>
<dbReference type="AlphaFoldDB" id="A0A139N7G6"/>
<comment type="caution">
    <text evidence="1">The sequence shown here is derived from an EMBL/GenBank/DDBJ whole genome shotgun (WGS) entry which is preliminary data.</text>
</comment>
<dbReference type="PANTHER" id="PTHR30217">
    <property type="entry name" value="PEPTIDASE U32 FAMILY"/>
    <property type="match status" value="1"/>
</dbReference>
<dbReference type="GO" id="GO:0008233">
    <property type="term" value="F:peptidase activity"/>
    <property type="evidence" value="ECO:0007669"/>
    <property type="project" value="UniProtKB-KW"/>
</dbReference>
<dbReference type="GO" id="GO:0006508">
    <property type="term" value="P:proteolysis"/>
    <property type="evidence" value="ECO:0007669"/>
    <property type="project" value="UniProtKB-KW"/>
</dbReference>
<reference evidence="1 2" key="1">
    <citation type="submission" date="2016-01" db="EMBL/GenBank/DDBJ databases">
        <title>Highly variable Streptococcus oralis are common among viridans streptococci isolated from primates.</title>
        <authorList>
            <person name="Denapaite D."/>
            <person name="Rieger M."/>
            <person name="Koendgen S."/>
            <person name="Brueckner R."/>
            <person name="Ochigava I."/>
            <person name="Kappeler P."/>
            <person name="Maetz-Rensing K."/>
            <person name="Leendertz F."/>
            <person name="Hakenbeck R."/>
        </authorList>
    </citation>
    <scope>NUCLEOTIDE SEQUENCE [LARGE SCALE GENOMIC DNA]</scope>
    <source>
        <strain evidence="1 2">DD07</strain>
    </source>
</reference>
<dbReference type="SUPFAM" id="SSF102114">
    <property type="entry name" value="Radical SAM enzymes"/>
    <property type="match status" value="1"/>
</dbReference>
<name>A0A139N7G6_STRGN</name>
<proteinExistence type="predicted"/>
<sequence length="309" mass="35406">MEKIIITATAESIEQVKELLEAGVDRIYVGEKNYGLRLPHTFSYDELREIANLVHEAGKEIVVAVNALMHQEMMDKIKPFLDFLAEIQTDYITVGDAGVFYVVNRDQYPFKTIYDASTMVTSSRQINFWGQKAGASEAVLAREVPSAELFAMQDILEIPAEVLVYGASVIHHSKRPLLQNYYNFTHIDDEKTRERDLFLAEPGDPSSHYSIFEDNHGTHIFANNDLDLMTKLTELVDHGFTHWKLEGIYTPGHNFVEIAKLFIQARDLILAGEFSHDQAFLLDEAVHRFHPKNRFLDTGFYEYDPDMVK</sequence>
<keyword evidence="1" id="KW-0645">Protease</keyword>